<keyword evidence="1" id="KW-1133">Transmembrane helix</keyword>
<keyword evidence="1" id="KW-0812">Transmembrane</keyword>
<gene>
    <name evidence="3" type="ORF">g.76251</name>
</gene>
<reference evidence="3" key="2">
    <citation type="journal article" date="2016" name="Gigascience">
        <title>De novo construction of an expanded transcriptome assembly for the western tarnished plant bug, Lygus hesperus.</title>
        <authorList>
            <person name="Tassone E.E."/>
            <person name="Geib S.M."/>
            <person name="Hall B."/>
            <person name="Fabrick J.A."/>
            <person name="Brent C.S."/>
            <person name="Hull J.J."/>
        </authorList>
    </citation>
    <scope>NUCLEOTIDE SEQUENCE</scope>
</reference>
<evidence type="ECO:0000256" key="1">
    <source>
        <dbReference type="SAM" id="Phobius"/>
    </source>
</evidence>
<proteinExistence type="predicted"/>
<feature type="transmembrane region" description="Helical" evidence="1">
    <location>
        <begin position="75"/>
        <end position="97"/>
    </location>
</feature>
<evidence type="ECO:0000313" key="2">
    <source>
        <dbReference type="EMBL" id="JAG49741.1"/>
    </source>
</evidence>
<protein>
    <submittedName>
        <fullName evidence="2">Uncharacterized protein</fullName>
    </submittedName>
</protein>
<dbReference type="EMBL" id="GBRD01016089">
    <property type="protein sequence ID" value="JAG49737.1"/>
    <property type="molecule type" value="Transcribed_RNA"/>
</dbReference>
<keyword evidence="1" id="KW-0472">Membrane</keyword>
<sequence length="217" mass="24461">MLNCTDVACILHHHEEHMLAAHLQDHRAHHEHQVYVMSGDAGEDEREIIQKILNGTNDDAELSSLAHVDAPNEGMYMLFGVVGAMVLVAIIIVLLALTISKLRKREDGSVVTNNNNNINNNNTVIEAEVRSPPPVPTAPLEPPPFLWRYSASSQFSLSNTDQTTLVQSLPCEEISECKGFRKNLRGKWRRLVKKKPLPEVYTIPAEFKDQLKQIYVY</sequence>
<evidence type="ECO:0000313" key="3">
    <source>
        <dbReference type="EMBL" id="JAQ16051.1"/>
    </source>
</evidence>
<organism evidence="2">
    <name type="scientific">Lygus hesperus</name>
    <name type="common">Western plant bug</name>
    <dbReference type="NCBI Taxonomy" id="30085"/>
    <lineage>
        <taxon>Eukaryota</taxon>
        <taxon>Metazoa</taxon>
        <taxon>Ecdysozoa</taxon>
        <taxon>Arthropoda</taxon>
        <taxon>Hexapoda</taxon>
        <taxon>Insecta</taxon>
        <taxon>Pterygota</taxon>
        <taxon>Neoptera</taxon>
        <taxon>Paraneoptera</taxon>
        <taxon>Hemiptera</taxon>
        <taxon>Heteroptera</taxon>
        <taxon>Panheteroptera</taxon>
        <taxon>Cimicomorpha</taxon>
        <taxon>Miridae</taxon>
        <taxon>Mirini</taxon>
        <taxon>Lygus</taxon>
    </lineage>
</organism>
<accession>A0A0K8S8Y0</accession>
<dbReference type="EMBL" id="GDHC01002578">
    <property type="protein sequence ID" value="JAQ16051.1"/>
    <property type="molecule type" value="Transcribed_RNA"/>
</dbReference>
<dbReference type="AlphaFoldDB" id="A0A0K8S8Y0"/>
<reference evidence="2" key="1">
    <citation type="submission" date="2014-09" db="EMBL/GenBank/DDBJ databases">
        <authorList>
            <person name="Magalhaes I.L.F."/>
            <person name="Oliveira U."/>
            <person name="Santos F.R."/>
            <person name="Vidigal T.H.D.A."/>
            <person name="Brescovit A.D."/>
            <person name="Santos A.J."/>
        </authorList>
    </citation>
    <scope>NUCLEOTIDE SEQUENCE</scope>
</reference>
<dbReference type="EMBL" id="GBRD01016085">
    <property type="protein sequence ID" value="JAG49741.1"/>
    <property type="molecule type" value="Transcribed_RNA"/>
</dbReference>
<name>A0A0K8S8Y0_LYGHE</name>